<evidence type="ECO:0000313" key="2">
    <source>
        <dbReference type="EMBL" id="KAL0494237.1"/>
    </source>
</evidence>
<feature type="region of interest" description="Disordered" evidence="1">
    <location>
        <begin position="1504"/>
        <end position="1546"/>
    </location>
</feature>
<name>A0AAW2ZWF0_9TRYP</name>
<sequence length="1983" mass="214841">MKKGQNRSCRRSPPAPHAQRRSSKPPPFTSKTSARTFSEEQQRQGCGPRLQPSSQRRTASLSSPPPAAATYLTQRTKTSADTLTSDNANDVPTALTTSSSTLLATDDSEAKDGMRRPPLRRLNSSTVEVLPCAGGGTAQQQTSALQQRTGDRSAPPVARPRRGRHLTPPCRKRRSGSVPSSSSRTSSSSAFDMQSTSLRSCRNTSHRDARGEKWSWQRNLNRNRRRATLTAAGTRPSTSSATTKSSKMSRWASREQWKERCLTSRRAYSNTRSIRPSSATSRDGSAMKSPRTSSDSWPTQGKDSSQIDDDDALLSPFSSMSGKPICAFTDVLPRDVYLHICGFLTEVDCCTLLEVSLCMHAAITNADNIVWRHMCMCTWMYKQGFQTFLQRLRALGVLARQEELEVQALQQHMLLLREQDTVFGESDVSATCDYATVLIRRRQHERAQWMAAAAAAATGAATSTLYRTRSTNKVSSATTSSSSITQSDSGSKTSIRGSRHRRRQSRRRHRNARRSATATQSTSQRSGNVCVAAEKQATHAARRAESSAQRIESRSTTATATSRASRSRHNRSDHRFRDSEGTSEHFTRSRPPRTSSAGSSTKESTCHSKHYKQAYLSGPHHTDDSADPLHADDSNACEKGCSTTRRPPLSSSPSSRHTHTSEPREKESGDSSALLDLANASDDEEVQAEEHCSTGDSETVDRRERRVRICLPEAEAEVNDNANLANASVLAARSGSDSRHRRRSHRSLYGSPLSLTHDHRHHHRHDGSPRQQQKQRHCPQPQGCRQRRSHREKHRKSARQRRRKRGRSRGPRSTGGGGGRHRSQQHRGQSRHHRSSYHHHHNPKSTKSSRRRRRRQRNAAAAAATDHTGSSTYFYQTATYEAIKSTTPVLAAQHVAPSSVPFKLGGPPMPSASGAEAVVPHRCSKAQPHQHQLCSSEIHACETSAAGALPPLAAPLKSSSNVVQRATLEAQKMCSASYQVTIPQATLTASSAAVASSGTGSNEEGLYWWQLTPEARQRQLRRMQQRELQQQAASSGGFTTQAVSSLQDGDELADEAALREWDELEASSFGSSSGTIDKEDSDATQEREREEEYSDRNSASVTSDDTEGRSELNTDESEGEREGNINSSDYRRRRHQSRNSWRTQSRSAMGSITNGDPTLTAGCRHRSRRQRHSDDEGTSSSASSWSHAYTTPSSVINDESATPPCGVRSEKEQWTHTGTRGAASLPHPRCTLSDATDKGRRSDGAGAGGGRSEGVADRYDSDEGATTAPSTAASALSEADNELIAGSNKGSGRRRELPCMRRACHPYTSPGISVAAPLSSSSRAEIRAERRAAKALEKRYEGIEEAMVITRSKSVLIHTLEKQTHAHLPHLLAAAAQRQHRLMMMNTRPAVAATAAAAQHADPSLMSPTVALHRGAPEFPDAASAPAARAIILIGAGSSDFNDWGASTTRPAVVSLTAPPASHLPSSLDNSFATVAAATLAVPASPLHQLARISSSNALISSGGELGGRASSTMPCQDASPPSPSTNRTASLVADTTGSGGGGVGTAARALPQSLLEYHRAPAAAAAAVSDSGVSGGEPSSAAGAPMQPTNNDEAVDEEEEQLAPVSWKFAFFMSRREARRVKITLQDLIEGMWVVCFRSSGRTHPIRFVRQNQVFVYPPLPTVEEEEEQRLRQNDLASSEVENESNHTTTTATATNAISAAPPLPFHILQGGAQLVVHQFPPMKVMRRNAGTLASTAAGGTPAAAPAPLVSAPAAATVTPARMAERRFLAEPQATLCKLRLRMLSSDAHDAATFEAMTCGGVTGDLATASRAVDERDSECAGRNFGGRYCDYFDSCDTTVIPSTATTNDVRPIIAQRLGFSAAYMSEVLVQPPVRPEAEHASGGATMRRGCSAAASQTGRRRVFYGPLTRRECEAQQRREACFAPGGAGDVLNDWGWTITSQHVKIFSLDVTPPLYVKRLQRVADVEVIGRSRGREHDTGTS</sequence>
<dbReference type="EMBL" id="JBAMZK010000036">
    <property type="protein sequence ID" value="KAL0494237.1"/>
    <property type="molecule type" value="Genomic_DNA"/>
</dbReference>
<dbReference type="Proteomes" id="UP001500131">
    <property type="component" value="Unassembled WGS sequence"/>
</dbReference>
<feature type="compositionally biased region" description="Basic residues" evidence="1">
    <location>
        <begin position="785"/>
        <end position="810"/>
    </location>
</feature>
<feature type="compositionally biased region" description="Low complexity" evidence="1">
    <location>
        <begin position="1265"/>
        <end position="1278"/>
    </location>
</feature>
<reference evidence="2 3" key="1">
    <citation type="submission" date="2024-02" db="EMBL/GenBank/DDBJ databases">
        <title>FIRST GENOME SEQUENCES OF Leishmania (Viannia) shawi, Leishmania (Viannia) lindenbergi AND Leishmania (Viannia) utingensis.</title>
        <authorList>
            <person name="Resadore F."/>
            <person name="Custodio M.G.F."/>
            <person name="Boite M.C."/>
            <person name="Cupolillo E."/>
            <person name="Ferreira G.E.M."/>
        </authorList>
    </citation>
    <scope>NUCLEOTIDE SEQUENCE [LARGE SCALE GENOMIC DNA]</scope>
    <source>
        <strain evidence="2 3">MHOM/BR/1966/M15733</strain>
    </source>
</reference>
<feature type="compositionally biased region" description="Basic and acidic residues" evidence="1">
    <location>
        <begin position="252"/>
        <end position="262"/>
    </location>
</feature>
<feature type="region of interest" description="Disordered" evidence="1">
    <location>
        <begin position="1569"/>
        <end position="1601"/>
    </location>
</feature>
<feature type="compositionally biased region" description="Low complexity" evidence="1">
    <location>
        <begin position="642"/>
        <end position="655"/>
    </location>
</feature>
<feature type="compositionally biased region" description="Basic residues" evidence="1">
    <location>
        <begin position="819"/>
        <end position="857"/>
    </location>
</feature>
<feature type="region of interest" description="Disordered" evidence="1">
    <location>
        <begin position="1023"/>
        <end position="1053"/>
    </location>
</feature>
<feature type="compositionally biased region" description="Polar residues" evidence="1">
    <location>
        <begin position="138"/>
        <end position="148"/>
    </location>
</feature>
<feature type="region of interest" description="Disordered" evidence="1">
    <location>
        <begin position="732"/>
        <end position="867"/>
    </location>
</feature>
<feature type="compositionally biased region" description="Basic and acidic residues" evidence="1">
    <location>
        <begin position="688"/>
        <end position="702"/>
    </location>
</feature>
<feature type="compositionally biased region" description="Basic and acidic residues" evidence="1">
    <location>
        <begin position="659"/>
        <end position="669"/>
    </location>
</feature>
<feature type="compositionally biased region" description="Polar residues" evidence="1">
    <location>
        <begin position="266"/>
        <end position="283"/>
    </location>
</feature>
<feature type="compositionally biased region" description="Basic residues" evidence="1">
    <location>
        <begin position="497"/>
        <end position="513"/>
    </location>
</feature>
<organism evidence="2 3">
    <name type="scientific">Leishmania lindenbergi</name>
    <dbReference type="NCBI Taxonomy" id="651832"/>
    <lineage>
        <taxon>Eukaryota</taxon>
        <taxon>Discoba</taxon>
        <taxon>Euglenozoa</taxon>
        <taxon>Kinetoplastea</taxon>
        <taxon>Metakinetoplastina</taxon>
        <taxon>Trypanosomatida</taxon>
        <taxon>Trypanosomatidae</taxon>
        <taxon>Leishmaniinae</taxon>
        <taxon>Leishmania</taxon>
    </lineage>
</organism>
<feature type="region of interest" description="Disordered" evidence="1">
    <location>
        <begin position="1"/>
        <end position="308"/>
    </location>
</feature>
<feature type="compositionally biased region" description="Polar residues" evidence="1">
    <location>
        <begin position="1143"/>
        <end position="1157"/>
    </location>
</feature>
<feature type="compositionally biased region" description="Polar residues" evidence="1">
    <location>
        <begin position="290"/>
        <end position="304"/>
    </location>
</feature>
<evidence type="ECO:0008006" key="4">
    <source>
        <dbReference type="Google" id="ProtNLM"/>
    </source>
</evidence>
<protein>
    <recommendedName>
        <fullName evidence="4">F-box domain-containing protein</fullName>
    </recommendedName>
</protein>
<accession>A0AAW2ZWF0</accession>
<feature type="compositionally biased region" description="Polar residues" evidence="1">
    <location>
        <begin position="592"/>
        <end position="603"/>
    </location>
</feature>
<feature type="compositionally biased region" description="Low complexity" evidence="1">
    <location>
        <begin position="176"/>
        <end position="189"/>
    </location>
</feature>
<feature type="compositionally biased region" description="Basic and acidic residues" evidence="1">
    <location>
        <begin position="573"/>
        <end position="587"/>
    </location>
</feature>
<feature type="region of interest" description="Disordered" evidence="1">
    <location>
        <begin position="1065"/>
        <end position="1294"/>
    </location>
</feature>
<feature type="compositionally biased region" description="Low complexity" evidence="1">
    <location>
        <begin position="471"/>
        <end position="496"/>
    </location>
</feature>
<feature type="compositionally biased region" description="Basic and acidic residues" evidence="1">
    <location>
        <begin position="620"/>
        <end position="633"/>
    </location>
</feature>
<comment type="caution">
    <text evidence="2">The sequence shown here is derived from an EMBL/GenBank/DDBJ whole genome shotgun (WGS) entry which is preliminary data.</text>
</comment>
<gene>
    <name evidence="2" type="ORF">Q4I31_007335</name>
</gene>
<feature type="compositionally biased region" description="Polar residues" evidence="1">
    <location>
        <begin position="1034"/>
        <end position="1047"/>
    </location>
</feature>
<feature type="compositionally biased region" description="Polar residues" evidence="1">
    <location>
        <begin position="190"/>
        <end position="203"/>
    </location>
</feature>
<evidence type="ECO:0000313" key="3">
    <source>
        <dbReference type="Proteomes" id="UP001500131"/>
    </source>
</evidence>
<feature type="compositionally biased region" description="Polar residues" evidence="1">
    <location>
        <begin position="1187"/>
        <end position="1200"/>
    </location>
</feature>
<feature type="compositionally biased region" description="Low complexity" evidence="1">
    <location>
        <begin position="228"/>
        <end position="249"/>
    </location>
</feature>
<feature type="compositionally biased region" description="Polar residues" evidence="1">
    <location>
        <begin position="71"/>
        <end position="90"/>
    </location>
</feature>
<evidence type="ECO:0000256" key="1">
    <source>
        <dbReference type="SAM" id="MobiDB-lite"/>
    </source>
</evidence>
<feature type="compositionally biased region" description="Basic residues" evidence="1">
    <location>
        <begin position="159"/>
        <end position="175"/>
    </location>
</feature>
<feature type="compositionally biased region" description="Basic residues" evidence="1">
    <location>
        <begin position="1"/>
        <end position="10"/>
    </location>
</feature>
<feature type="compositionally biased region" description="Basic and acidic residues" evidence="1">
    <location>
        <begin position="205"/>
        <end position="215"/>
    </location>
</feature>
<feature type="region of interest" description="Disordered" evidence="1">
    <location>
        <begin position="466"/>
        <end position="702"/>
    </location>
</feature>
<keyword evidence="3" id="KW-1185">Reference proteome</keyword>
<feature type="compositionally biased region" description="Low complexity" evidence="1">
    <location>
        <begin position="514"/>
        <end position="526"/>
    </location>
</feature>
<proteinExistence type="predicted"/>
<dbReference type="SUPFAM" id="SSF81383">
    <property type="entry name" value="F-box domain"/>
    <property type="match status" value="1"/>
</dbReference>
<dbReference type="InterPro" id="IPR036047">
    <property type="entry name" value="F-box-like_dom_sf"/>
</dbReference>
<feature type="compositionally biased region" description="Low complexity" evidence="1">
    <location>
        <begin position="554"/>
        <end position="564"/>
    </location>
</feature>
<feature type="compositionally biased region" description="Low complexity" evidence="1">
    <location>
        <begin position="93"/>
        <end position="105"/>
    </location>
</feature>